<dbReference type="RefSeq" id="WP_413257438.1">
    <property type="nucleotide sequence ID" value="NZ_JBHFNS010000049.1"/>
</dbReference>
<dbReference type="Proteomes" id="UP001576776">
    <property type="component" value="Unassembled WGS sequence"/>
</dbReference>
<dbReference type="InterPro" id="IPR011044">
    <property type="entry name" value="Quino_amine_DH_bsu"/>
</dbReference>
<feature type="domain" description="Conserved hypothetical protein CHP03032" evidence="2">
    <location>
        <begin position="18"/>
        <end position="119"/>
    </location>
</feature>
<feature type="region of interest" description="Disordered" evidence="1">
    <location>
        <begin position="193"/>
        <end position="221"/>
    </location>
</feature>
<dbReference type="Pfam" id="PF16261">
    <property type="entry name" value="DUF4915"/>
    <property type="match status" value="2"/>
</dbReference>
<organism evidence="3 4">
    <name type="scientific">Floridaenema fluviatile BLCC-F154</name>
    <dbReference type="NCBI Taxonomy" id="3153640"/>
    <lineage>
        <taxon>Bacteria</taxon>
        <taxon>Bacillati</taxon>
        <taxon>Cyanobacteriota</taxon>
        <taxon>Cyanophyceae</taxon>
        <taxon>Oscillatoriophycideae</taxon>
        <taxon>Aerosakkonematales</taxon>
        <taxon>Aerosakkonemataceae</taxon>
        <taxon>Floridanema</taxon>
        <taxon>Floridanema fluviatile</taxon>
    </lineage>
</organism>
<name>A0ABV4YB08_9CYAN</name>
<dbReference type="EMBL" id="JBHFNS010000049">
    <property type="protein sequence ID" value="MFB2935937.1"/>
    <property type="molecule type" value="Genomic_DNA"/>
</dbReference>
<reference evidence="3 4" key="1">
    <citation type="submission" date="2024-09" db="EMBL/GenBank/DDBJ databases">
        <title>Floridaenema gen nov. (Aerosakkonemataceae, Aerosakkonematales ord. nov., Cyanobacteria) from benthic tropical and subtropical fresh waters, with the description of four new species.</title>
        <authorList>
            <person name="Moretto J.A."/>
            <person name="Berthold D.E."/>
            <person name="Lefler F.W."/>
            <person name="Huang I.-S."/>
            <person name="Laughinghouse H. IV."/>
        </authorList>
    </citation>
    <scope>NUCLEOTIDE SEQUENCE [LARGE SCALE GENOMIC DNA]</scope>
    <source>
        <strain evidence="3 4">BLCC-F154</strain>
    </source>
</reference>
<feature type="domain" description="Conserved hypothetical protein CHP03032" evidence="2">
    <location>
        <begin position="243"/>
        <end position="458"/>
    </location>
</feature>
<evidence type="ECO:0000313" key="4">
    <source>
        <dbReference type="Proteomes" id="UP001576776"/>
    </source>
</evidence>
<dbReference type="SUPFAM" id="SSF50969">
    <property type="entry name" value="YVTN repeat-like/Quinoprotein amine dehydrogenase"/>
    <property type="match status" value="1"/>
</dbReference>
<evidence type="ECO:0000259" key="2">
    <source>
        <dbReference type="Pfam" id="PF16261"/>
    </source>
</evidence>
<protein>
    <submittedName>
        <fullName evidence="3">TIGR03032 family protein</fullName>
    </submittedName>
</protein>
<evidence type="ECO:0000256" key="1">
    <source>
        <dbReference type="SAM" id="MobiDB-lite"/>
    </source>
</evidence>
<keyword evidence="4" id="KW-1185">Reference proteome</keyword>
<accession>A0ABV4YB08</accession>
<proteinExistence type="predicted"/>
<sequence>MIATTTPVSQMAIDTSRQFTAWLAEQNISLTFTTYQAGKLFFLGLNPNGELSVFERTFPRCMGLYATNSTLYLSSLYQLWRLENILEPGQIHNDYDALYVPQVGYITGDLDIHDVAIGDPPQPPLLRGENSDLVPLIKGDLGGSESHKKVPLIKGDLGGSESHKKVPLIKGDLGGSESHKKVPLIKGDLGGSESHKKVPLIKGDSGGSESHKKVPLIKGDLGGSESNRKVPLIKGDLGGSESNRNQPIFVNTLFSCLATVSETHSFVPLWQPPFISKLAAEDRCHLNGLAMRDGQPRYVTAVSRSDIADGWREKRTDGGCAIDILNNEVIASGLSMPHSPRWYRDKLWLLNSGTGEFGYLDAQTGKFEPVTFCPGYLRGLAFSGDFAIVGLSQARGNKTFSGLPLEEKLAQKNAEARCGLMAIDLRTGDSVHWLRIEGVVEELYDVAVLPGVRRPMALGFRTDEIRRTIRF</sequence>
<evidence type="ECO:0000313" key="3">
    <source>
        <dbReference type="EMBL" id="MFB2935937.1"/>
    </source>
</evidence>
<dbReference type="InterPro" id="IPR017481">
    <property type="entry name" value="CHP03032"/>
</dbReference>
<comment type="caution">
    <text evidence="3">The sequence shown here is derived from an EMBL/GenBank/DDBJ whole genome shotgun (WGS) entry which is preliminary data.</text>
</comment>
<dbReference type="NCBIfam" id="TIGR03032">
    <property type="entry name" value="TIGR03032 family protein"/>
    <property type="match status" value="1"/>
</dbReference>
<gene>
    <name evidence="3" type="ORF">ACE1B6_11845</name>
</gene>